<accession>A0A3M2LXL3</accession>
<evidence type="ECO:0000313" key="2">
    <source>
        <dbReference type="Proteomes" id="UP000282674"/>
    </source>
</evidence>
<comment type="caution">
    <text evidence="1">The sequence shown here is derived from an EMBL/GenBank/DDBJ whole genome shotgun (WGS) entry which is preliminary data.</text>
</comment>
<reference evidence="1 2" key="1">
    <citation type="submission" date="2018-10" db="EMBL/GenBank/DDBJ databases">
        <title>Isolation from soil.</title>
        <authorList>
            <person name="Hu J."/>
        </authorList>
    </citation>
    <scope>NUCLEOTIDE SEQUENCE [LARGE SCALE GENOMIC DNA]</scope>
    <source>
        <strain evidence="1 2">NEAU-Ht49</strain>
    </source>
</reference>
<dbReference type="InterPro" id="IPR056238">
    <property type="entry name" value="YunG-like"/>
</dbReference>
<organism evidence="1 2">
    <name type="scientific">Actinomadura harenae</name>
    <dbReference type="NCBI Taxonomy" id="2483351"/>
    <lineage>
        <taxon>Bacteria</taxon>
        <taxon>Bacillati</taxon>
        <taxon>Actinomycetota</taxon>
        <taxon>Actinomycetes</taxon>
        <taxon>Streptosporangiales</taxon>
        <taxon>Thermomonosporaceae</taxon>
        <taxon>Actinomadura</taxon>
    </lineage>
</organism>
<dbReference type="RefSeq" id="WP_122197633.1">
    <property type="nucleotide sequence ID" value="NZ_JBHSKC010000009.1"/>
</dbReference>
<dbReference type="Pfam" id="PF24585">
    <property type="entry name" value="YunG"/>
    <property type="match status" value="1"/>
</dbReference>
<dbReference type="Proteomes" id="UP000282674">
    <property type="component" value="Unassembled WGS sequence"/>
</dbReference>
<keyword evidence="2" id="KW-1185">Reference proteome</keyword>
<gene>
    <name evidence="1" type="ORF">EBO15_28855</name>
</gene>
<dbReference type="EMBL" id="RFFG01000063">
    <property type="protein sequence ID" value="RMI39718.1"/>
    <property type="molecule type" value="Genomic_DNA"/>
</dbReference>
<evidence type="ECO:0000313" key="1">
    <source>
        <dbReference type="EMBL" id="RMI39718.1"/>
    </source>
</evidence>
<dbReference type="OrthoDB" id="9792518at2"/>
<protein>
    <submittedName>
        <fullName evidence="1">Uncharacterized protein</fullName>
    </submittedName>
</protein>
<name>A0A3M2LXL3_9ACTN</name>
<sequence>MRALTLDEIAGALRASWAGDTCSPDDLERAPWTPGNPAWGHCDITSLVVNDFFGGRLVCGEVLTADGEPVCAHWWNLLDSGLEIDMTLEQFLDGQRVVRCETVERPLPYPRIRQDEYLLLRDRVAEHLGWYPELGGGDVLEDEAVQVGR</sequence>
<proteinExistence type="predicted"/>
<dbReference type="AlphaFoldDB" id="A0A3M2LXL3"/>